<dbReference type="Pfam" id="PF09852">
    <property type="entry name" value="DUF2079"/>
    <property type="match status" value="1"/>
</dbReference>
<name>N1UVS9_LEPIR</name>
<comment type="caution">
    <text evidence="2">The sequence shown here is derived from an EMBL/GenBank/DDBJ whole genome shotgun (WGS) entry which is preliminary data.</text>
</comment>
<feature type="transmembrane region" description="Helical" evidence="1">
    <location>
        <begin position="29"/>
        <end position="57"/>
    </location>
</feature>
<dbReference type="BioCyc" id="LINT1085541:G11IQ-5025-MONOMER"/>
<accession>N1UVS9</accession>
<sequence>MILPTTDGNFFQTQYYGSHENANFLSHHMALGILLLTPFPILFGSELGFGIGIFFSLRLQFHFYITI</sequence>
<evidence type="ECO:0000313" key="2">
    <source>
        <dbReference type="EMBL" id="EMY27731.1"/>
    </source>
</evidence>
<keyword evidence="1" id="KW-0472">Membrane</keyword>
<dbReference type="InterPro" id="IPR018650">
    <property type="entry name" value="STSV1_Orf64"/>
</dbReference>
<protein>
    <submittedName>
        <fullName evidence="2">Membrane protein, PF09852 family</fullName>
    </submittedName>
</protein>
<dbReference type="AlphaFoldDB" id="N1UVS9"/>
<evidence type="ECO:0000313" key="3">
    <source>
        <dbReference type="Proteomes" id="UP000012220"/>
    </source>
</evidence>
<evidence type="ECO:0000256" key="1">
    <source>
        <dbReference type="SAM" id="Phobius"/>
    </source>
</evidence>
<dbReference type="EMBL" id="AHNY02000013">
    <property type="protein sequence ID" value="EMY27731.1"/>
    <property type="molecule type" value="Genomic_DNA"/>
</dbReference>
<keyword evidence="1" id="KW-0812">Transmembrane</keyword>
<proteinExistence type="predicted"/>
<organism evidence="2 3">
    <name type="scientific">Leptospira interrogans serovar Australis str. 200703203</name>
    <dbReference type="NCBI Taxonomy" id="1085541"/>
    <lineage>
        <taxon>Bacteria</taxon>
        <taxon>Pseudomonadati</taxon>
        <taxon>Spirochaetota</taxon>
        <taxon>Spirochaetia</taxon>
        <taxon>Leptospirales</taxon>
        <taxon>Leptospiraceae</taxon>
        <taxon>Leptospira</taxon>
    </lineage>
</organism>
<gene>
    <name evidence="2" type="ORF">LEP1GSC115_4116</name>
</gene>
<reference evidence="2 3" key="1">
    <citation type="submission" date="2013-02" db="EMBL/GenBank/DDBJ databases">
        <authorList>
            <person name="Harkins D.M."/>
            <person name="Durkin A.S."/>
            <person name="Brinkac L.M."/>
            <person name="Haft D.H."/>
            <person name="Selengut J.D."/>
            <person name="Sanka R."/>
            <person name="DePew J."/>
            <person name="Purushe J."/>
            <person name="Picardeau M."/>
            <person name="Werts C."/>
            <person name="Goarant C."/>
            <person name="Vinetz J.M."/>
            <person name="Sutton G.G."/>
            <person name="Nierman W.C."/>
            <person name="Fouts D.E."/>
        </authorList>
    </citation>
    <scope>NUCLEOTIDE SEQUENCE [LARGE SCALE GENOMIC DNA]</scope>
    <source>
        <strain evidence="2 3">200703203</strain>
    </source>
</reference>
<dbReference type="Proteomes" id="UP000012220">
    <property type="component" value="Unassembled WGS sequence"/>
</dbReference>
<keyword evidence="1" id="KW-1133">Transmembrane helix</keyword>